<evidence type="ECO:0000313" key="3">
    <source>
        <dbReference type="Proteomes" id="UP000001338"/>
    </source>
</evidence>
<dbReference type="PANTHER" id="PTHR22617">
    <property type="entry name" value="CHEMOTAXIS SENSOR HISTIDINE KINASE-RELATED"/>
    <property type="match status" value="1"/>
</dbReference>
<dbReference type="SMART" id="SM00260">
    <property type="entry name" value="CheW"/>
    <property type="match status" value="1"/>
</dbReference>
<feature type="domain" description="CheW-like" evidence="1">
    <location>
        <begin position="6"/>
        <end position="147"/>
    </location>
</feature>
<dbReference type="InterPro" id="IPR039315">
    <property type="entry name" value="CheW"/>
</dbReference>
<reference evidence="2 3" key="1">
    <citation type="submission" date="2012-10" db="EMBL/GenBank/DDBJ databases">
        <authorList>
            <person name="Harkins D.M."/>
            <person name="Durkin A.S."/>
            <person name="Brinkac L.M."/>
            <person name="Haft D.H."/>
            <person name="Selengut J.D."/>
            <person name="Sanka R."/>
            <person name="DePew J."/>
            <person name="Purushe J."/>
            <person name="Whelen A.C."/>
            <person name="Vinetz J.M."/>
            <person name="Sutton G.G."/>
            <person name="Nierman W.C."/>
            <person name="Fouts D.E."/>
        </authorList>
    </citation>
    <scope>NUCLEOTIDE SEQUENCE [LARGE SCALE GENOMIC DNA]</scope>
    <source>
        <strain evidence="2 3">2006001853</strain>
    </source>
</reference>
<dbReference type="InterPro" id="IPR036061">
    <property type="entry name" value="CheW-like_dom_sf"/>
</dbReference>
<dbReference type="PANTHER" id="PTHR22617:SF23">
    <property type="entry name" value="CHEMOTAXIS PROTEIN CHEW"/>
    <property type="match status" value="1"/>
</dbReference>
<dbReference type="Gene3D" id="2.40.50.180">
    <property type="entry name" value="CheA-289, Domain 4"/>
    <property type="match status" value="1"/>
</dbReference>
<dbReference type="AlphaFoldDB" id="A0A828Z4Z0"/>
<evidence type="ECO:0000259" key="1">
    <source>
        <dbReference type="PROSITE" id="PS50851"/>
    </source>
</evidence>
<dbReference type="PROSITE" id="PS50851">
    <property type="entry name" value="CHEW"/>
    <property type="match status" value="1"/>
</dbReference>
<protein>
    <submittedName>
        <fullName evidence="2">CheW-like protein</fullName>
    </submittedName>
</protein>
<sequence>MASEIDHQYILFSLGDEEYAIPISLVDEIIKISNLIRIPKAKDYFAGIMDIRGKVVKMVDLAVRLNIPRVGGEVIYDRAIVVKVSGQSVGIIVDKVANVVLFPSESINPPPPSVKGISGRYITGVGKKDDRFIIIIDVEKILGAEELTESGSNVG</sequence>
<organism evidence="2 3">
    <name type="scientific">Leptospira weilii str. 2006001853</name>
    <dbReference type="NCBI Taxonomy" id="1001589"/>
    <lineage>
        <taxon>Bacteria</taxon>
        <taxon>Pseudomonadati</taxon>
        <taxon>Spirochaetota</taxon>
        <taxon>Spirochaetia</taxon>
        <taxon>Leptospirales</taxon>
        <taxon>Leptospiraceae</taxon>
        <taxon>Leptospira</taxon>
    </lineage>
</organism>
<dbReference type="Pfam" id="PF01584">
    <property type="entry name" value="CheW"/>
    <property type="match status" value="1"/>
</dbReference>
<dbReference type="RefSeq" id="WP_002632903.1">
    <property type="nucleotide sequence ID" value="NZ_AFLV02000009.1"/>
</dbReference>
<proteinExistence type="predicted"/>
<dbReference type="GeneID" id="61113241"/>
<dbReference type="GO" id="GO:0005829">
    <property type="term" value="C:cytosol"/>
    <property type="evidence" value="ECO:0007669"/>
    <property type="project" value="TreeGrafter"/>
</dbReference>
<dbReference type="InterPro" id="IPR002545">
    <property type="entry name" value="CheW-lke_dom"/>
</dbReference>
<name>A0A828Z4Z0_9LEPT</name>
<dbReference type="Proteomes" id="UP000001338">
    <property type="component" value="Unassembled WGS sequence"/>
</dbReference>
<evidence type="ECO:0000313" key="2">
    <source>
        <dbReference type="EMBL" id="EKR66093.1"/>
    </source>
</evidence>
<accession>A0A828Z4Z0</accession>
<dbReference type="SUPFAM" id="SSF50341">
    <property type="entry name" value="CheW-like"/>
    <property type="match status" value="1"/>
</dbReference>
<dbReference type="EMBL" id="AFLV02000009">
    <property type="protein sequence ID" value="EKR66093.1"/>
    <property type="molecule type" value="Genomic_DNA"/>
</dbReference>
<dbReference type="GO" id="GO:0006935">
    <property type="term" value="P:chemotaxis"/>
    <property type="evidence" value="ECO:0007669"/>
    <property type="project" value="InterPro"/>
</dbReference>
<gene>
    <name evidence="2" type="ORF">LEP1GSC036_0776</name>
</gene>
<dbReference type="Gene3D" id="2.30.30.40">
    <property type="entry name" value="SH3 Domains"/>
    <property type="match status" value="1"/>
</dbReference>
<comment type="caution">
    <text evidence="2">The sequence shown here is derived from an EMBL/GenBank/DDBJ whole genome shotgun (WGS) entry which is preliminary data.</text>
</comment>
<dbReference type="GO" id="GO:0007165">
    <property type="term" value="P:signal transduction"/>
    <property type="evidence" value="ECO:0007669"/>
    <property type="project" value="InterPro"/>
</dbReference>